<dbReference type="RefSeq" id="WP_256191790.1">
    <property type="nucleotide sequence ID" value="NZ_CAJKKG010000005.1"/>
</dbReference>
<reference evidence="2 3" key="1">
    <citation type="submission" date="2022-06" db="EMBL/GenBank/DDBJ databases">
        <title>Isolation of gut microbiota from human fecal samples.</title>
        <authorList>
            <person name="Pamer E.G."/>
            <person name="Barat B."/>
            <person name="Waligurski E."/>
            <person name="Medina S."/>
            <person name="Paddock L."/>
            <person name="Mostad J."/>
        </authorList>
    </citation>
    <scope>NUCLEOTIDE SEQUENCE [LARGE SCALE GENOMIC DNA]</scope>
    <source>
        <strain evidence="2 3">DFI.9.73</strain>
    </source>
</reference>
<sequence>MNILVIGGGLLGRRVAEMLDAAGHDVAVIDESEDNIAQLDADFGGVTSVGFPMDLKNLRSAGIESCDAVAVTTSDDNLNITVGQIAKNYFQVPKVVARISDPYRENIFESFGLQTVCPTNMAGEKLISALTSPIQSQQVTFDTTTVALEVRPVEKKFFGREAAEALLRPGDGLFGVIKAEGQFVLKTPDREILLSPGDSIVSSRKID</sequence>
<name>A0ABT1RZ88_9FIRM</name>
<feature type="domain" description="RCK N-terminal" evidence="1">
    <location>
        <begin position="1"/>
        <end position="127"/>
    </location>
</feature>
<dbReference type="EMBL" id="JANFZH010000016">
    <property type="protein sequence ID" value="MCQ4839893.1"/>
    <property type="molecule type" value="Genomic_DNA"/>
</dbReference>
<dbReference type="InterPro" id="IPR003148">
    <property type="entry name" value="RCK_N"/>
</dbReference>
<organism evidence="2 3">
    <name type="scientific">Neglectibacter timonensis</name>
    <dbReference type="NCBI Taxonomy" id="1776382"/>
    <lineage>
        <taxon>Bacteria</taxon>
        <taxon>Bacillati</taxon>
        <taxon>Bacillota</taxon>
        <taxon>Clostridia</taxon>
        <taxon>Eubacteriales</taxon>
        <taxon>Oscillospiraceae</taxon>
        <taxon>Neglectibacter</taxon>
    </lineage>
</organism>
<evidence type="ECO:0000313" key="2">
    <source>
        <dbReference type="EMBL" id="MCQ4839893.1"/>
    </source>
</evidence>
<proteinExistence type="predicted"/>
<dbReference type="Proteomes" id="UP001524473">
    <property type="component" value="Unassembled WGS sequence"/>
</dbReference>
<evidence type="ECO:0000313" key="3">
    <source>
        <dbReference type="Proteomes" id="UP001524473"/>
    </source>
</evidence>
<keyword evidence="3" id="KW-1185">Reference proteome</keyword>
<protein>
    <submittedName>
        <fullName evidence="2">TrkA family potassium uptake protein</fullName>
    </submittedName>
</protein>
<dbReference type="SUPFAM" id="SSF51735">
    <property type="entry name" value="NAD(P)-binding Rossmann-fold domains"/>
    <property type="match status" value="1"/>
</dbReference>
<dbReference type="InterPro" id="IPR050721">
    <property type="entry name" value="Trk_Ktr_HKT_K-transport"/>
</dbReference>
<dbReference type="InterPro" id="IPR036291">
    <property type="entry name" value="NAD(P)-bd_dom_sf"/>
</dbReference>
<dbReference type="Gene3D" id="3.40.50.720">
    <property type="entry name" value="NAD(P)-binding Rossmann-like Domain"/>
    <property type="match status" value="1"/>
</dbReference>
<evidence type="ECO:0000259" key="1">
    <source>
        <dbReference type="PROSITE" id="PS51201"/>
    </source>
</evidence>
<accession>A0ABT1RZ88</accession>
<dbReference type="PROSITE" id="PS51201">
    <property type="entry name" value="RCK_N"/>
    <property type="match status" value="1"/>
</dbReference>
<comment type="caution">
    <text evidence="2">The sequence shown here is derived from an EMBL/GenBank/DDBJ whole genome shotgun (WGS) entry which is preliminary data.</text>
</comment>
<gene>
    <name evidence="2" type="ORF">NE695_08190</name>
</gene>
<dbReference type="Pfam" id="PF02254">
    <property type="entry name" value="TrkA_N"/>
    <property type="match status" value="1"/>
</dbReference>
<dbReference type="PANTHER" id="PTHR43833:SF9">
    <property type="entry name" value="POTASSIUM CHANNEL PROTEIN YUGO-RELATED"/>
    <property type="match status" value="1"/>
</dbReference>
<dbReference type="PANTHER" id="PTHR43833">
    <property type="entry name" value="POTASSIUM CHANNEL PROTEIN 2-RELATED-RELATED"/>
    <property type="match status" value="1"/>
</dbReference>